<feature type="coiled-coil region" evidence="5">
    <location>
        <begin position="349"/>
        <end position="390"/>
    </location>
</feature>
<dbReference type="OrthoDB" id="420518at2759"/>
<comment type="similarity">
    <text evidence="1">Belongs to the CCDC39 family.</text>
</comment>
<evidence type="ECO:0000256" key="5">
    <source>
        <dbReference type="SAM" id="Coils"/>
    </source>
</evidence>
<dbReference type="InterPro" id="IPR033290">
    <property type="entry name" value="CCDC39"/>
</dbReference>
<dbReference type="PANTHER" id="PTHR18962:SF0">
    <property type="entry name" value="COILED-COIL DOMAIN-CONTAINING PROTEIN 39"/>
    <property type="match status" value="1"/>
</dbReference>
<evidence type="ECO:0000256" key="1">
    <source>
        <dbReference type="ARBA" id="ARBA00005805"/>
    </source>
</evidence>
<feature type="coiled-coil region" evidence="5">
    <location>
        <begin position="248"/>
        <end position="306"/>
    </location>
</feature>
<dbReference type="AlphaFoldDB" id="A0A9N9TES0"/>
<dbReference type="GO" id="GO:0060287">
    <property type="term" value="P:epithelial cilium movement involved in determination of left/right asymmetry"/>
    <property type="evidence" value="ECO:0007669"/>
    <property type="project" value="TreeGrafter"/>
</dbReference>
<dbReference type="GO" id="GO:0005576">
    <property type="term" value="C:extracellular region"/>
    <property type="evidence" value="ECO:0007669"/>
    <property type="project" value="GOC"/>
</dbReference>
<evidence type="ECO:0000256" key="4">
    <source>
        <dbReference type="ARBA" id="ARBA00045182"/>
    </source>
</evidence>
<dbReference type="Proteomes" id="UP001153709">
    <property type="component" value="Chromosome 8"/>
</dbReference>
<keyword evidence="7" id="KW-1185">Reference proteome</keyword>
<dbReference type="PANTHER" id="PTHR18962">
    <property type="entry name" value="COILED-COIL DOMAIN-CONTAINING PROTEIN 39"/>
    <property type="match status" value="1"/>
</dbReference>
<dbReference type="GO" id="GO:0060285">
    <property type="term" value="P:cilium-dependent cell motility"/>
    <property type="evidence" value="ECO:0007669"/>
    <property type="project" value="TreeGrafter"/>
</dbReference>
<evidence type="ECO:0000313" key="7">
    <source>
        <dbReference type="Proteomes" id="UP001153709"/>
    </source>
</evidence>
<evidence type="ECO:0000313" key="6">
    <source>
        <dbReference type="EMBL" id="CAG9840049.1"/>
    </source>
</evidence>
<evidence type="ECO:0000256" key="2">
    <source>
        <dbReference type="ARBA" id="ARBA00016725"/>
    </source>
</evidence>
<organism evidence="6 7">
    <name type="scientific">Diabrotica balteata</name>
    <name type="common">Banded cucumber beetle</name>
    <dbReference type="NCBI Taxonomy" id="107213"/>
    <lineage>
        <taxon>Eukaryota</taxon>
        <taxon>Metazoa</taxon>
        <taxon>Ecdysozoa</taxon>
        <taxon>Arthropoda</taxon>
        <taxon>Hexapoda</taxon>
        <taxon>Insecta</taxon>
        <taxon>Pterygota</taxon>
        <taxon>Neoptera</taxon>
        <taxon>Endopterygota</taxon>
        <taxon>Coleoptera</taxon>
        <taxon>Polyphaga</taxon>
        <taxon>Cucujiformia</taxon>
        <taxon>Chrysomeloidea</taxon>
        <taxon>Chrysomelidae</taxon>
        <taxon>Galerucinae</taxon>
        <taxon>Diabroticina</taxon>
        <taxon>Diabroticites</taxon>
        <taxon>Diabrotica</taxon>
    </lineage>
</organism>
<feature type="coiled-coil region" evidence="5">
    <location>
        <begin position="674"/>
        <end position="819"/>
    </location>
</feature>
<reference evidence="6" key="1">
    <citation type="submission" date="2022-01" db="EMBL/GenBank/DDBJ databases">
        <authorList>
            <person name="King R."/>
        </authorList>
    </citation>
    <scope>NUCLEOTIDE SEQUENCE</scope>
</reference>
<dbReference type="GO" id="GO:0036159">
    <property type="term" value="P:inner dynein arm assembly"/>
    <property type="evidence" value="ECO:0007669"/>
    <property type="project" value="InterPro"/>
</dbReference>
<feature type="coiled-coil region" evidence="5">
    <location>
        <begin position="69"/>
        <end position="103"/>
    </location>
</feature>
<accession>A0A9N9TES0</accession>
<protein>
    <recommendedName>
        <fullName evidence="2">Coiled-coil domain-containing protein 39</fullName>
    </recommendedName>
</protein>
<keyword evidence="3 5" id="KW-0175">Coiled coil</keyword>
<feature type="coiled-coil region" evidence="5">
    <location>
        <begin position="480"/>
        <end position="521"/>
    </location>
</feature>
<name>A0A9N9TES0_DIABA</name>
<sequence length="920" mass="107784">MSLNLEDVLKNLGWADGFQIPIANAENKALEEELAKLSLRKQKGKTGLEILSSRLDALNDHFKYVTQENEQTQKLITAHKQQLDALEDAYHTAKAENQNTLQAIKTGGNQLKEAEDLQTHRKSDLVKQVAKADKLKAEMDWDAEALKAWEEALKKRDEDIELLRKFFQDDDRRFNHLEARRQHLQNELGIMRRKIARIAATSDNCEQMIQRSGKVMKQLSVERDALITQWKASVKMLQQRDNDIMKSQEQLCHVQEMIEKQREKLEEENTFLENEKRNNRILEMEIQEANNSNSRLKREMADMYQVLLTMNTDYHTLKRQVSTASHHLKNERLRGKRMDEQFTEKEALCAQYTEDVGALQTKLEEVKNSAMTSEERIKSIEKIIEQEEKLYNINLADIEKTNGVLFRSEQTLKEQREIGKNLAIEIDTGACTTAQLRKHIQTERKELERIKEVVYEMEFRIDECEKKLYELSEVKYVEVSEEKQQKLDELEKTLSDYKELQHSLQIQVDRLREEMRRLTTVIAADKEVLETLKNKCENFLLVYEISQKQIAVAKRSIQEKQVEENMMRLRINQIEKDKKKEEKQIFNLERFKLNIEQAMKERQLEINTQKLILLTKKRSLEEDKGRLKADINVRKLKIDQYQKKYHLALTGLGKDEEGQPMTVTHFKIKNAQEKFFLQQEGDELDKKIKTAEQEIVALENTLKIINMTNASFKNSLAPVKENDPELNEMKELQEQLKATTNELKKYRNDVTVKQKELNELDKQHKELEAVLHDNEAIVQQLEDEIFSVKKQEIDKSEKLKRVECELKKLSKQLFAKDRQDIYKYIRDFEIRHLQDTNRKVLDQFKEFTVTYPEMAPSITKNLIENNLELPAGKKTPSTYSSLSSPSSCYSTELQNTQRINSASSSNTTVSVKKVELVLGI</sequence>
<dbReference type="GO" id="GO:0005930">
    <property type="term" value="C:axoneme"/>
    <property type="evidence" value="ECO:0007669"/>
    <property type="project" value="InterPro"/>
</dbReference>
<dbReference type="Pfam" id="PF24161">
    <property type="entry name" value="CCDC39"/>
    <property type="match status" value="1"/>
</dbReference>
<feature type="coiled-coil region" evidence="5">
    <location>
        <begin position="564"/>
        <end position="591"/>
    </location>
</feature>
<proteinExistence type="inferred from homology"/>
<dbReference type="EMBL" id="OU898283">
    <property type="protein sequence ID" value="CAG9840049.1"/>
    <property type="molecule type" value="Genomic_DNA"/>
</dbReference>
<comment type="function">
    <text evidence="4">Required for assembly of dynein regulatory complex (DRC) and inner dynein arm (IDA) complexes, which are responsible for ciliary beat regulation, thereby playing a central role in motility in cilia and flagella. Probably acts together with CCDC40 to form a molecular ruler that determines the 96 nanometer (nm) repeat length and arrangements of components in cilia and flagella. Not required for outer dynein arm complexes assembly.</text>
</comment>
<evidence type="ECO:0000256" key="3">
    <source>
        <dbReference type="ARBA" id="ARBA00023054"/>
    </source>
</evidence>
<gene>
    <name evidence="6" type="ORF">DIABBA_LOCUS12748</name>
</gene>